<dbReference type="GO" id="GO:0071038">
    <property type="term" value="P:TRAMP-dependent tRNA surveillance pathway"/>
    <property type="evidence" value="ECO:0007669"/>
    <property type="project" value="TreeGrafter"/>
</dbReference>
<dbReference type="GO" id="GO:0034476">
    <property type="term" value="P:U5 snRNA 3'-end processing"/>
    <property type="evidence" value="ECO:0007669"/>
    <property type="project" value="TreeGrafter"/>
</dbReference>
<comment type="caution">
    <text evidence="9">The sequence shown here is derived from an EMBL/GenBank/DDBJ whole genome shotgun (WGS) entry which is preliminary data.</text>
</comment>
<comment type="subcellular location">
    <subcellularLocation>
        <location evidence="1">Cytoplasm</location>
    </subcellularLocation>
    <subcellularLocation>
        <location evidence="2">Nucleus</location>
        <location evidence="2">Nucleolus</location>
    </subcellularLocation>
</comment>
<reference evidence="9 10" key="1">
    <citation type="journal article" date="2021" name="Sci. Rep.">
        <title>The genome of the diatom Chaetoceros tenuissimus carries an ancient integrated fragment of an extant virus.</title>
        <authorList>
            <person name="Hongo Y."/>
            <person name="Kimura K."/>
            <person name="Takaki Y."/>
            <person name="Yoshida Y."/>
            <person name="Baba S."/>
            <person name="Kobayashi G."/>
            <person name="Nagasaki K."/>
            <person name="Hano T."/>
            <person name="Tomaru Y."/>
        </authorList>
    </citation>
    <scope>NUCLEOTIDE SEQUENCE [LARGE SCALE GENOMIC DNA]</scope>
    <source>
        <strain evidence="9 10">NIES-3715</strain>
    </source>
</reference>
<dbReference type="InterPro" id="IPR001247">
    <property type="entry name" value="ExoRNase_PH_dom1"/>
</dbReference>
<dbReference type="Proteomes" id="UP001054902">
    <property type="component" value="Unassembled WGS sequence"/>
</dbReference>
<dbReference type="GO" id="GO:0000176">
    <property type="term" value="C:nuclear exosome (RNase complex)"/>
    <property type="evidence" value="ECO:0007669"/>
    <property type="project" value="TreeGrafter"/>
</dbReference>
<dbReference type="InterPro" id="IPR027408">
    <property type="entry name" value="PNPase/RNase_PH_dom_sf"/>
</dbReference>
<protein>
    <recommendedName>
        <fullName evidence="6">Ribosomal RNA-processing protein 42</fullName>
    </recommendedName>
</protein>
<comment type="similarity">
    <text evidence="3">Belongs to the RNase PH family.</text>
</comment>
<dbReference type="GO" id="GO:0000177">
    <property type="term" value="C:cytoplasmic exosome (RNase complex)"/>
    <property type="evidence" value="ECO:0007669"/>
    <property type="project" value="TreeGrafter"/>
</dbReference>
<dbReference type="Pfam" id="PF01138">
    <property type="entry name" value="RNase_PH"/>
    <property type="match status" value="1"/>
</dbReference>
<gene>
    <name evidence="9" type="ORF">CTEN210_06516</name>
</gene>
<feature type="domain" description="Exoribonuclease phosphorolytic" evidence="7">
    <location>
        <begin position="54"/>
        <end position="165"/>
    </location>
</feature>
<dbReference type="GO" id="GO:0035925">
    <property type="term" value="F:mRNA 3'-UTR AU-rich region binding"/>
    <property type="evidence" value="ECO:0007669"/>
    <property type="project" value="TreeGrafter"/>
</dbReference>
<dbReference type="GO" id="GO:0034475">
    <property type="term" value="P:U4 snRNA 3'-end processing"/>
    <property type="evidence" value="ECO:0007669"/>
    <property type="project" value="TreeGrafter"/>
</dbReference>
<proteinExistence type="inferred from homology"/>
<keyword evidence="10" id="KW-1185">Reference proteome</keyword>
<keyword evidence="5" id="KW-0271">Exosome</keyword>
<sequence>MSISQAEIKFIRQACASNFRSDGRSNVTYRPYNLISPTTSPILSNGSSRLFLPASNTDILCSIKAEIVHPPFLKSEGVIDLNVDILPYASQSKDRKDIRAEEQELTSTLSNLLLPHLLNRNKLVVLKGRYVWRLNIDVLVTHCDGNLMDACSIAIYGAMQNLKLPSVVPVEKVDHAVTTGKQQGKKASDEIMLDSDFANSVTPEGVLDCPIVVTICLMPLSASQENVRKVSKKNESVMVVDCNRQEEACSSSRISFSIDRKGNISGIHKYGSSSVLTNASSNIKFDMLVQIQNVALSCSRDLFQLLQKCQEKAVNDSGNTEDAYSNFFKGQFELQ</sequence>
<evidence type="ECO:0000256" key="5">
    <source>
        <dbReference type="ARBA" id="ARBA00022835"/>
    </source>
</evidence>
<dbReference type="EMBL" id="BLLK01000038">
    <property type="protein sequence ID" value="GFH50040.1"/>
    <property type="molecule type" value="Genomic_DNA"/>
</dbReference>
<dbReference type="InterPro" id="IPR015847">
    <property type="entry name" value="ExoRNase_PH_dom2"/>
</dbReference>
<dbReference type="GO" id="GO:0071035">
    <property type="term" value="P:nuclear polyadenylation-dependent rRNA catabolic process"/>
    <property type="evidence" value="ECO:0007669"/>
    <property type="project" value="TreeGrafter"/>
</dbReference>
<evidence type="ECO:0000256" key="6">
    <source>
        <dbReference type="ARBA" id="ARBA00042523"/>
    </source>
</evidence>
<evidence type="ECO:0000259" key="8">
    <source>
        <dbReference type="Pfam" id="PF03725"/>
    </source>
</evidence>
<accession>A0AAD3CSH8</accession>
<dbReference type="AlphaFoldDB" id="A0AAD3CSH8"/>
<dbReference type="Gene3D" id="3.30.230.70">
    <property type="entry name" value="GHMP Kinase, N-terminal domain"/>
    <property type="match status" value="1"/>
</dbReference>
<evidence type="ECO:0000259" key="7">
    <source>
        <dbReference type="Pfam" id="PF01138"/>
    </source>
</evidence>
<dbReference type="InterPro" id="IPR036345">
    <property type="entry name" value="ExoRNase_PH_dom2_sf"/>
</dbReference>
<dbReference type="InterPro" id="IPR020568">
    <property type="entry name" value="Ribosomal_Su5_D2-typ_SF"/>
</dbReference>
<evidence type="ECO:0000256" key="3">
    <source>
        <dbReference type="ARBA" id="ARBA00006678"/>
    </source>
</evidence>
<evidence type="ECO:0000313" key="9">
    <source>
        <dbReference type="EMBL" id="GFH50040.1"/>
    </source>
</evidence>
<dbReference type="GO" id="GO:0005730">
    <property type="term" value="C:nucleolus"/>
    <property type="evidence" value="ECO:0007669"/>
    <property type="project" value="UniProtKB-SubCell"/>
</dbReference>
<dbReference type="SUPFAM" id="SSF54211">
    <property type="entry name" value="Ribosomal protein S5 domain 2-like"/>
    <property type="match status" value="1"/>
</dbReference>
<name>A0AAD3CSH8_9STRA</name>
<feature type="domain" description="Exoribonuclease phosphorolytic" evidence="8">
    <location>
        <begin position="231"/>
        <end position="277"/>
    </location>
</feature>
<dbReference type="GO" id="GO:0000467">
    <property type="term" value="P:exonucleolytic trimming to generate mature 3'-end of 5.8S rRNA from tricistronic rRNA transcript (SSU-rRNA, 5.8S rRNA, LSU-rRNA)"/>
    <property type="evidence" value="ECO:0007669"/>
    <property type="project" value="TreeGrafter"/>
</dbReference>
<keyword evidence="4" id="KW-0963">Cytoplasm</keyword>
<dbReference type="GO" id="GO:0034473">
    <property type="term" value="P:U1 snRNA 3'-end processing"/>
    <property type="evidence" value="ECO:0007669"/>
    <property type="project" value="TreeGrafter"/>
</dbReference>
<dbReference type="InterPro" id="IPR050590">
    <property type="entry name" value="Exosome_comp_Rrp42_subfam"/>
</dbReference>
<organism evidence="9 10">
    <name type="scientific">Chaetoceros tenuissimus</name>
    <dbReference type="NCBI Taxonomy" id="426638"/>
    <lineage>
        <taxon>Eukaryota</taxon>
        <taxon>Sar</taxon>
        <taxon>Stramenopiles</taxon>
        <taxon>Ochrophyta</taxon>
        <taxon>Bacillariophyta</taxon>
        <taxon>Coscinodiscophyceae</taxon>
        <taxon>Chaetocerotophycidae</taxon>
        <taxon>Chaetocerotales</taxon>
        <taxon>Chaetocerotaceae</taxon>
        <taxon>Chaetoceros</taxon>
    </lineage>
</organism>
<evidence type="ECO:0000313" key="10">
    <source>
        <dbReference type="Proteomes" id="UP001054902"/>
    </source>
</evidence>
<dbReference type="Pfam" id="PF03725">
    <property type="entry name" value="RNase_PH_C"/>
    <property type="match status" value="1"/>
</dbReference>
<dbReference type="SUPFAM" id="SSF55666">
    <property type="entry name" value="Ribonuclease PH domain 2-like"/>
    <property type="match status" value="1"/>
</dbReference>
<dbReference type="PANTHER" id="PTHR11097">
    <property type="entry name" value="EXOSOME COMPLEX EXONUCLEASE RIBOSOMAL RNA PROCESSING PROTEIN"/>
    <property type="match status" value="1"/>
</dbReference>
<evidence type="ECO:0000256" key="2">
    <source>
        <dbReference type="ARBA" id="ARBA00004604"/>
    </source>
</evidence>
<evidence type="ECO:0000256" key="1">
    <source>
        <dbReference type="ARBA" id="ARBA00004496"/>
    </source>
</evidence>
<evidence type="ECO:0000256" key="4">
    <source>
        <dbReference type="ARBA" id="ARBA00022490"/>
    </source>
</evidence>
<dbReference type="GO" id="GO:0016075">
    <property type="term" value="P:rRNA catabolic process"/>
    <property type="evidence" value="ECO:0007669"/>
    <property type="project" value="TreeGrafter"/>
</dbReference>
<dbReference type="GO" id="GO:0071028">
    <property type="term" value="P:nuclear mRNA surveillance"/>
    <property type="evidence" value="ECO:0007669"/>
    <property type="project" value="TreeGrafter"/>
</dbReference>
<dbReference type="PANTHER" id="PTHR11097:SF8">
    <property type="entry name" value="EXOSOME COMPLEX COMPONENT RRP42"/>
    <property type="match status" value="1"/>
</dbReference>